<evidence type="ECO:0000313" key="1">
    <source>
        <dbReference type="EMBL" id="MFF3671336.1"/>
    </source>
</evidence>
<dbReference type="EMBL" id="JBIASD010000044">
    <property type="protein sequence ID" value="MFF3671336.1"/>
    <property type="molecule type" value="Genomic_DNA"/>
</dbReference>
<accession>A0ABW6T250</accession>
<dbReference type="Proteomes" id="UP001602013">
    <property type="component" value="Unassembled WGS sequence"/>
</dbReference>
<proteinExistence type="predicted"/>
<keyword evidence="2" id="KW-1185">Reference proteome</keyword>
<gene>
    <name evidence="1" type="ORF">ACFYXI_37705</name>
</gene>
<protein>
    <submittedName>
        <fullName evidence="1">Uncharacterized protein</fullName>
    </submittedName>
</protein>
<name>A0ABW6T250_9ACTN</name>
<evidence type="ECO:0000313" key="2">
    <source>
        <dbReference type="Proteomes" id="UP001602013"/>
    </source>
</evidence>
<organism evidence="1 2">
    <name type="scientific">Microtetraspora malaysiensis</name>
    <dbReference type="NCBI Taxonomy" id="161358"/>
    <lineage>
        <taxon>Bacteria</taxon>
        <taxon>Bacillati</taxon>
        <taxon>Actinomycetota</taxon>
        <taxon>Actinomycetes</taxon>
        <taxon>Streptosporangiales</taxon>
        <taxon>Streptosporangiaceae</taxon>
        <taxon>Microtetraspora</taxon>
    </lineage>
</organism>
<comment type="caution">
    <text evidence="1">The sequence shown here is derived from an EMBL/GenBank/DDBJ whole genome shotgun (WGS) entry which is preliminary data.</text>
</comment>
<dbReference type="RefSeq" id="WP_387417521.1">
    <property type="nucleotide sequence ID" value="NZ_JBIASD010000044.1"/>
</dbReference>
<sequence>MADLDFFIDVVVSGAVLGAGLADSPEEVTRALGSDFAEDRGRTGMWRDYGLVEFSWARRSGSDPWYATGFTVQVHRLAAGIEAAEDLVRRYGPFGGRVRFARLNAELERLGHRLEECATGADYRRYRLTESRTCVTVAATACRDLLDAGDVWSISAPDSPEEAVSVRLDAQRQAVKDGLTHLLRLGGDQREDWLDRRQPPPDERANWWLYLLLVIDRQLGGRPDRQAAWAELKLWLLRQGSARGNFTPIEIAEKTAYFVAGLRPAGNELTAVLPSADDVVQACLDAIPEDLDHVAVLNERRDLRGLDRIRMLRSRQARILISAAQLHLDEVRDEHLASRLRKWIAVKPRLV</sequence>
<reference evidence="1 2" key="1">
    <citation type="submission" date="2024-10" db="EMBL/GenBank/DDBJ databases">
        <title>The Natural Products Discovery Center: Release of the First 8490 Sequenced Strains for Exploring Actinobacteria Biosynthetic Diversity.</title>
        <authorList>
            <person name="Kalkreuter E."/>
            <person name="Kautsar S.A."/>
            <person name="Yang D."/>
            <person name="Bader C.D."/>
            <person name="Teijaro C.N."/>
            <person name="Fluegel L."/>
            <person name="Davis C.M."/>
            <person name="Simpson J.R."/>
            <person name="Lauterbach L."/>
            <person name="Steele A.D."/>
            <person name="Gui C."/>
            <person name="Meng S."/>
            <person name="Li G."/>
            <person name="Viehrig K."/>
            <person name="Ye F."/>
            <person name="Su P."/>
            <person name="Kiefer A.F."/>
            <person name="Nichols A."/>
            <person name="Cepeda A.J."/>
            <person name="Yan W."/>
            <person name="Fan B."/>
            <person name="Jiang Y."/>
            <person name="Adhikari A."/>
            <person name="Zheng C.-J."/>
            <person name="Schuster L."/>
            <person name="Cowan T.M."/>
            <person name="Smanski M.J."/>
            <person name="Chevrette M.G."/>
            <person name="De Carvalho L.P.S."/>
            <person name="Shen B."/>
        </authorList>
    </citation>
    <scope>NUCLEOTIDE SEQUENCE [LARGE SCALE GENOMIC DNA]</scope>
    <source>
        <strain evidence="1 2">NPDC002173</strain>
    </source>
</reference>